<comment type="caution">
    <text evidence="2">The sequence shown here is derived from an EMBL/GenBank/DDBJ whole genome shotgun (WGS) entry which is preliminary data.</text>
</comment>
<dbReference type="Pfam" id="PF04972">
    <property type="entry name" value="BON"/>
    <property type="match status" value="3"/>
</dbReference>
<dbReference type="RefSeq" id="WP_131310052.1">
    <property type="nucleotide sequence ID" value="NZ_SJFN01000018.1"/>
</dbReference>
<evidence type="ECO:0000313" key="2">
    <source>
        <dbReference type="EMBL" id="TBW36788.1"/>
    </source>
</evidence>
<dbReference type="Gene3D" id="3.30.1340.30">
    <property type="match status" value="3"/>
</dbReference>
<sequence length="216" mass="23281">MSDDSRLQKSVLAELDWEPSVTAAHIGVAAEDGVVTLTGHVASYPEKFAAESAARGVKGVRAVAEELEVRLPYGLKRNDDEIAKAAVEHLAWDQAVPPDAIKVAVEKGWITLSGEVPWNFQKEAAERDVRGLSGVIGLTNHTKIKPKVDVADVSDQIMHALDRSWFFDERTVSVTAADGKVHLSGTVRSWHERNVAATTAWSAPGVIAVVNDITVA</sequence>
<dbReference type="AlphaFoldDB" id="A0A4Q9VNQ2"/>
<dbReference type="OrthoDB" id="870892at2"/>
<dbReference type="PANTHER" id="PTHR34606">
    <property type="entry name" value="BON DOMAIN-CONTAINING PROTEIN"/>
    <property type="match status" value="1"/>
</dbReference>
<name>A0A4Q9VNQ2_9HYPH</name>
<feature type="domain" description="BON" evidence="1">
    <location>
        <begin position="78"/>
        <end position="146"/>
    </location>
</feature>
<organism evidence="2 3">
    <name type="scientific">Siculibacillus lacustris</name>
    <dbReference type="NCBI Taxonomy" id="1549641"/>
    <lineage>
        <taxon>Bacteria</taxon>
        <taxon>Pseudomonadati</taxon>
        <taxon>Pseudomonadota</taxon>
        <taxon>Alphaproteobacteria</taxon>
        <taxon>Hyphomicrobiales</taxon>
        <taxon>Ancalomicrobiaceae</taxon>
        <taxon>Siculibacillus</taxon>
    </lineage>
</organism>
<dbReference type="PROSITE" id="PS50914">
    <property type="entry name" value="BON"/>
    <property type="match status" value="3"/>
</dbReference>
<accession>A0A4Q9VNQ2</accession>
<feature type="domain" description="BON" evidence="1">
    <location>
        <begin position="149"/>
        <end position="216"/>
    </location>
</feature>
<dbReference type="SMART" id="SM00749">
    <property type="entry name" value="BON"/>
    <property type="match status" value="3"/>
</dbReference>
<dbReference type="EMBL" id="SJFN01000018">
    <property type="protein sequence ID" value="TBW36788.1"/>
    <property type="molecule type" value="Genomic_DNA"/>
</dbReference>
<reference evidence="2 3" key="1">
    <citation type="submission" date="2019-02" db="EMBL/GenBank/DDBJ databases">
        <title>Siculibacillus lacustris gen. nov., sp. nov., a new rosette-forming bacterium isolated from a freshwater crater lake (Lake St. Ana, Romania).</title>
        <authorList>
            <person name="Felfoldi T."/>
            <person name="Marton Z."/>
            <person name="Szabo A."/>
            <person name="Mentes A."/>
            <person name="Boka K."/>
            <person name="Marialigeti K."/>
            <person name="Mathe I."/>
            <person name="Koncz M."/>
            <person name="Schumann P."/>
            <person name="Toth E."/>
        </authorList>
    </citation>
    <scope>NUCLEOTIDE SEQUENCE [LARGE SCALE GENOMIC DNA]</scope>
    <source>
        <strain evidence="2 3">SA-279</strain>
    </source>
</reference>
<keyword evidence="3" id="KW-1185">Reference proteome</keyword>
<proteinExistence type="predicted"/>
<gene>
    <name evidence="2" type="ORF">EYW49_13180</name>
</gene>
<dbReference type="PANTHER" id="PTHR34606:SF15">
    <property type="entry name" value="BON DOMAIN-CONTAINING PROTEIN"/>
    <property type="match status" value="1"/>
</dbReference>
<dbReference type="Proteomes" id="UP000292781">
    <property type="component" value="Unassembled WGS sequence"/>
</dbReference>
<dbReference type="InterPro" id="IPR051686">
    <property type="entry name" value="Lipoprotein_DolP"/>
</dbReference>
<evidence type="ECO:0000313" key="3">
    <source>
        <dbReference type="Proteomes" id="UP000292781"/>
    </source>
</evidence>
<evidence type="ECO:0000259" key="1">
    <source>
        <dbReference type="PROSITE" id="PS50914"/>
    </source>
</evidence>
<feature type="domain" description="BON" evidence="1">
    <location>
        <begin position="3"/>
        <end position="71"/>
    </location>
</feature>
<dbReference type="InterPro" id="IPR007055">
    <property type="entry name" value="BON_dom"/>
</dbReference>
<dbReference type="InterPro" id="IPR014004">
    <property type="entry name" value="Transpt-assoc_nodulatn_dom_bac"/>
</dbReference>
<protein>
    <submittedName>
        <fullName evidence="2">BON domain-containing protein</fullName>
    </submittedName>
</protein>